<dbReference type="FunFam" id="3.20.20.80:FF:000017">
    <property type="entry name" value="Beta-galactosidase"/>
    <property type="match status" value="1"/>
</dbReference>
<evidence type="ECO:0000259" key="9">
    <source>
        <dbReference type="Pfam" id="PF21317"/>
    </source>
</evidence>
<dbReference type="AlphaFoldDB" id="A0A183A9D0"/>
<dbReference type="InterPro" id="IPR019801">
    <property type="entry name" value="Glyco_hydro_35_CS"/>
</dbReference>
<protein>
    <submittedName>
        <fullName evidence="12">Glyco_hydro_35 domain-containing protein</fullName>
    </submittedName>
</protein>
<feature type="active site" description="Proton donor" evidence="6">
    <location>
        <position position="200"/>
    </location>
</feature>
<dbReference type="GO" id="GO:0005975">
    <property type="term" value="P:carbohydrate metabolic process"/>
    <property type="evidence" value="ECO:0007669"/>
    <property type="project" value="InterPro"/>
</dbReference>
<keyword evidence="4" id="KW-0325">Glycoprotein</keyword>
<reference evidence="12" key="1">
    <citation type="submission" date="2016-06" db="UniProtKB">
        <authorList>
            <consortium name="WormBaseParasite"/>
        </authorList>
    </citation>
    <scope>IDENTIFICATION</scope>
</reference>
<evidence type="ECO:0000256" key="6">
    <source>
        <dbReference type="PIRSR" id="PIRSR006336-1"/>
    </source>
</evidence>
<evidence type="ECO:0000313" key="12">
    <source>
        <dbReference type="WBParaSite" id="ECPE_0000356801-mRNA-1"/>
    </source>
</evidence>
<dbReference type="OrthoDB" id="1657402at2759"/>
<comment type="similarity">
    <text evidence="1">Belongs to the glycosyl hydrolase 35 family.</text>
</comment>
<dbReference type="PANTHER" id="PTHR23421">
    <property type="entry name" value="BETA-GALACTOSIDASE RELATED"/>
    <property type="match status" value="1"/>
</dbReference>
<dbReference type="Pfam" id="PF21317">
    <property type="entry name" value="BetaGal_ABD_1"/>
    <property type="match status" value="1"/>
</dbReference>
<feature type="chain" id="PRO_5043137901" evidence="7">
    <location>
        <begin position="25"/>
        <end position="540"/>
    </location>
</feature>
<dbReference type="WBParaSite" id="ECPE_0000356801-mRNA-1">
    <property type="protein sequence ID" value="ECPE_0000356801-mRNA-1"/>
    <property type="gene ID" value="ECPE_0000356801"/>
</dbReference>
<organism evidence="12">
    <name type="scientific">Echinostoma caproni</name>
    <dbReference type="NCBI Taxonomy" id="27848"/>
    <lineage>
        <taxon>Eukaryota</taxon>
        <taxon>Metazoa</taxon>
        <taxon>Spiralia</taxon>
        <taxon>Lophotrochozoa</taxon>
        <taxon>Platyhelminthes</taxon>
        <taxon>Trematoda</taxon>
        <taxon>Digenea</taxon>
        <taxon>Plagiorchiida</taxon>
        <taxon>Echinostomata</taxon>
        <taxon>Echinostomatoidea</taxon>
        <taxon>Echinostomatidae</taxon>
        <taxon>Echinostoma</taxon>
    </lineage>
</organism>
<accession>A0A183A9D0</accession>
<dbReference type="GO" id="GO:0004565">
    <property type="term" value="F:beta-galactosidase activity"/>
    <property type="evidence" value="ECO:0007669"/>
    <property type="project" value="InterPro"/>
</dbReference>
<feature type="domain" description="Beta-galactosidase 1-like first all-beta" evidence="9">
    <location>
        <begin position="413"/>
        <end position="529"/>
    </location>
</feature>
<sequence>MRSNFRLGTLVLTVFILQFALVTAVPGWEKLRQWWFGEPPVTRSFVVDKEQKIFRKDGKPFQYISGSIHYFRIPVEYWDDRLEKMRAAGLDAIEIYVPWNYHEPEEGVYNFEGNANLERFLEMAAAKDLLVILRVGPYICAEWDYFSDSVAHIQPALLNYTLISEYMTEVTRWMDFLLPKMRRFLYTYGGPVIMVQLENEYGMYSTCQRRYLEQLYDMARVHLGNEIILFTTDGASVSYLRCGSSDPRYLATIDFGPSSASPNQSFSSVEQFRPNQPWVNSEFYVGWFDAWGGSHAHRDAKYSTDYLIRLMSFSERVNVNIYMFHGGTNFGYTAGTPDQVPSTTSYDYDAPISEAGDATPKYRMLQEAIHKFRGKPVPPLPPNIPRISYGRIEMKRLGHMLFGREGGETAETPVNMEKLRQYEGFALYTTELPQLDNGEVTLDFTRFADIAYVYTADKQRTQLKLHNVIRGGQKSCKFTLNDQTPKDLLMILVENRGHRNYGWGMKDNFKGLIGEVKANGQVLSPWTMIGFGDAPNSTNL</sequence>
<evidence type="ECO:0000259" key="8">
    <source>
        <dbReference type="Pfam" id="PF01301"/>
    </source>
</evidence>
<evidence type="ECO:0000256" key="1">
    <source>
        <dbReference type="ARBA" id="ARBA00009809"/>
    </source>
</evidence>
<dbReference type="EMBL" id="UZAN01040505">
    <property type="protein sequence ID" value="VDP69882.1"/>
    <property type="molecule type" value="Genomic_DNA"/>
</dbReference>
<dbReference type="PRINTS" id="PR00742">
    <property type="entry name" value="GLHYDRLASE35"/>
</dbReference>
<evidence type="ECO:0000256" key="3">
    <source>
        <dbReference type="ARBA" id="ARBA00022801"/>
    </source>
</evidence>
<evidence type="ECO:0000256" key="4">
    <source>
        <dbReference type="ARBA" id="ARBA00023180"/>
    </source>
</evidence>
<dbReference type="PIRSF" id="PIRSF006336">
    <property type="entry name" value="B-gal"/>
    <property type="match status" value="1"/>
</dbReference>
<dbReference type="Gene3D" id="2.60.120.260">
    <property type="entry name" value="Galactose-binding domain-like"/>
    <property type="match status" value="2"/>
</dbReference>
<dbReference type="Pfam" id="PF01301">
    <property type="entry name" value="Glyco_hydro_35"/>
    <property type="match status" value="1"/>
</dbReference>
<keyword evidence="3" id="KW-0378">Hydrolase</keyword>
<evidence type="ECO:0000256" key="7">
    <source>
        <dbReference type="SAM" id="SignalP"/>
    </source>
</evidence>
<evidence type="ECO:0000313" key="11">
    <source>
        <dbReference type="Proteomes" id="UP000272942"/>
    </source>
</evidence>
<feature type="signal peptide" evidence="7">
    <location>
        <begin position="1"/>
        <end position="24"/>
    </location>
</feature>
<evidence type="ECO:0000256" key="5">
    <source>
        <dbReference type="ARBA" id="ARBA00023295"/>
    </source>
</evidence>
<evidence type="ECO:0000313" key="10">
    <source>
        <dbReference type="EMBL" id="VDP69882.1"/>
    </source>
</evidence>
<keyword evidence="11" id="KW-1185">Reference proteome</keyword>
<keyword evidence="2 7" id="KW-0732">Signal</keyword>
<dbReference type="InterPro" id="IPR017853">
    <property type="entry name" value="GH"/>
</dbReference>
<dbReference type="Proteomes" id="UP000272942">
    <property type="component" value="Unassembled WGS sequence"/>
</dbReference>
<dbReference type="Gene3D" id="3.20.20.80">
    <property type="entry name" value="Glycosidases"/>
    <property type="match status" value="1"/>
</dbReference>
<proteinExistence type="inferred from homology"/>
<feature type="domain" description="Glycoside hydrolase 35 catalytic" evidence="8">
    <location>
        <begin position="54"/>
        <end position="371"/>
    </location>
</feature>
<gene>
    <name evidence="10" type="ORF">ECPE_LOCUS3565</name>
</gene>
<dbReference type="SUPFAM" id="SSF51445">
    <property type="entry name" value="(Trans)glycosidases"/>
    <property type="match status" value="1"/>
</dbReference>
<evidence type="ECO:0000256" key="2">
    <source>
        <dbReference type="ARBA" id="ARBA00022729"/>
    </source>
</evidence>
<feature type="active site" description="Nucleophile" evidence="6">
    <location>
        <position position="282"/>
    </location>
</feature>
<dbReference type="InterPro" id="IPR031330">
    <property type="entry name" value="Gly_Hdrlase_35_cat"/>
</dbReference>
<dbReference type="InterPro" id="IPR026283">
    <property type="entry name" value="B-gal_1-like"/>
</dbReference>
<name>A0A183A9D0_9TREM</name>
<dbReference type="PROSITE" id="PS01182">
    <property type="entry name" value="GLYCOSYL_HYDROL_F35"/>
    <property type="match status" value="1"/>
</dbReference>
<dbReference type="InterPro" id="IPR048912">
    <property type="entry name" value="BetaGal1-like_ABD1"/>
</dbReference>
<dbReference type="InterPro" id="IPR001944">
    <property type="entry name" value="Glycoside_Hdrlase_35"/>
</dbReference>
<reference evidence="10 11" key="2">
    <citation type="submission" date="2018-11" db="EMBL/GenBank/DDBJ databases">
        <authorList>
            <consortium name="Pathogen Informatics"/>
        </authorList>
    </citation>
    <scope>NUCLEOTIDE SEQUENCE [LARGE SCALE GENOMIC DNA]</scope>
    <source>
        <strain evidence="10 11">Egypt</strain>
    </source>
</reference>
<keyword evidence="5" id="KW-0326">Glycosidase</keyword>